<proteinExistence type="predicted"/>
<dbReference type="RefSeq" id="WP_298341340.1">
    <property type="nucleotide sequence ID" value="NZ_JBFSHR010000024.1"/>
</dbReference>
<gene>
    <name evidence="6" type="ORF">AB6A68_07865</name>
</gene>
<dbReference type="Pfam" id="PF01734">
    <property type="entry name" value="Patatin"/>
    <property type="match status" value="1"/>
</dbReference>
<dbReference type="SUPFAM" id="SSF52151">
    <property type="entry name" value="FabD/lysophospholipase-like"/>
    <property type="match status" value="1"/>
</dbReference>
<dbReference type="PANTHER" id="PTHR14226">
    <property type="entry name" value="NEUROPATHY TARGET ESTERASE/SWISS CHEESE D.MELANOGASTER"/>
    <property type="match status" value="1"/>
</dbReference>
<dbReference type="EMBL" id="JBFSHR010000024">
    <property type="protein sequence ID" value="MEX6429754.1"/>
    <property type="molecule type" value="Genomic_DNA"/>
</dbReference>
<keyword evidence="1 4" id="KW-0378">Hydrolase</keyword>
<comment type="caution">
    <text evidence="6">The sequence shown here is derived from an EMBL/GenBank/DDBJ whole genome shotgun (WGS) entry which is preliminary data.</text>
</comment>
<keyword evidence="2 4" id="KW-0442">Lipid degradation</keyword>
<dbReference type="InterPro" id="IPR002641">
    <property type="entry name" value="PNPLA_dom"/>
</dbReference>
<dbReference type="InterPro" id="IPR050301">
    <property type="entry name" value="NTE"/>
</dbReference>
<evidence type="ECO:0000256" key="2">
    <source>
        <dbReference type="ARBA" id="ARBA00022963"/>
    </source>
</evidence>
<evidence type="ECO:0000313" key="6">
    <source>
        <dbReference type="EMBL" id="MEX6429754.1"/>
    </source>
</evidence>
<dbReference type="Gene3D" id="3.40.1090.10">
    <property type="entry name" value="Cytosolic phospholipase A2 catalytic domain"/>
    <property type="match status" value="2"/>
</dbReference>
<feature type="short sequence motif" description="GXSXG" evidence="4">
    <location>
        <begin position="45"/>
        <end position="49"/>
    </location>
</feature>
<evidence type="ECO:0000313" key="7">
    <source>
        <dbReference type="Proteomes" id="UP001560267"/>
    </source>
</evidence>
<dbReference type="PANTHER" id="PTHR14226:SF57">
    <property type="entry name" value="BLR7027 PROTEIN"/>
    <property type="match status" value="1"/>
</dbReference>
<dbReference type="PROSITE" id="PS51635">
    <property type="entry name" value="PNPLA"/>
    <property type="match status" value="1"/>
</dbReference>
<evidence type="ECO:0000256" key="3">
    <source>
        <dbReference type="ARBA" id="ARBA00023098"/>
    </source>
</evidence>
<dbReference type="Proteomes" id="UP001560267">
    <property type="component" value="Unassembled WGS sequence"/>
</dbReference>
<feature type="active site" description="Nucleophile" evidence="4">
    <location>
        <position position="47"/>
    </location>
</feature>
<feature type="active site" description="Proton acceptor" evidence="4">
    <location>
        <position position="168"/>
    </location>
</feature>
<accession>A0ABV3Y2F8</accession>
<organism evidence="6 7">
    <name type="scientific">Ferrimicrobium acidiphilum</name>
    <dbReference type="NCBI Taxonomy" id="121039"/>
    <lineage>
        <taxon>Bacteria</taxon>
        <taxon>Bacillati</taxon>
        <taxon>Actinomycetota</taxon>
        <taxon>Acidimicrobiia</taxon>
        <taxon>Acidimicrobiales</taxon>
        <taxon>Acidimicrobiaceae</taxon>
        <taxon>Ferrimicrobium</taxon>
    </lineage>
</organism>
<evidence type="ECO:0000259" key="5">
    <source>
        <dbReference type="PROSITE" id="PS51635"/>
    </source>
</evidence>
<name>A0ABV3Y2F8_9ACTN</name>
<keyword evidence="3 4" id="KW-0443">Lipid metabolism</keyword>
<keyword evidence="7" id="KW-1185">Reference proteome</keyword>
<sequence length="280" mass="30530">MRPKQQLALVFGGGGARGACQVGMLQGLFDCGLLDQERLPDLMLGVSVGALNAAVFAVRPDVPGLAQLDKLWSTAPLQTLFPRWRTFGYLTNREAAHRPQPLRQMIRDNLTIDDLADTKVPLHVLLTDVDRGQEAWFDRGPIVDLLYGSAAIPGVLPPLRLDGHRYIDGGMVNPNPLRRAVELGATKIVLLLCGSLAPFFHSKGRPLSTLLMGYSLTQLALTQRELASQPSSIDIVVLECGAADSVDALDFRYSKLLMGAGRRSVIQAREKLTDLLGQDR</sequence>
<feature type="short sequence motif" description="GXGXXG" evidence="4">
    <location>
        <begin position="13"/>
        <end position="18"/>
    </location>
</feature>
<protein>
    <submittedName>
        <fullName evidence="6">Patatin-like phospholipase family protein</fullName>
    </submittedName>
</protein>
<feature type="short sequence motif" description="DGA/G" evidence="4">
    <location>
        <begin position="168"/>
        <end position="170"/>
    </location>
</feature>
<evidence type="ECO:0000256" key="4">
    <source>
        <dbReference type="PROSITE-ProRule" id="PRU01161"/>
    </source>
</evidence>
<evidence type="ECO:0000256" key="1">
    <source>
        <dbReference type="ARBA" id="ARBA00022801"/>
    </source>
</evidence>
<feature type="domain" description="PNPLA" evidence="5">
    <location>
        <begin position="9"/>
        <end position="181"/>
    </location>
</feature>
<reference evidence="6 7" key="1">
    <citation type="submission" date="2024-07" db="EMBL/GenBank/DDBJ databases">
        <title>Draft Genome Sequence of Ferrimicrobium acidiphilum Strain YE2023, Isolated from a Pulp of Bioleach Reactor.</title>
        <authorList>
            <person name="Elkina Y.A."/>
            <person name="Bulaeva A.G."/>
            <person name="Beletsky A.V."/>
            <person name="Mardanov A.V."/>
        </authorList>
    </citation>
    <scope>NUCLEOTIDE SEQUENCE [LARGE SCALE GENOMIC DNA]</scope>
    <source>
        <strain evidence="6 7">YE2023</strain>
    </source>
</reference>
<dbReference type="InterPro" id="IPR016035">
    <property type="entry name" value="Acyl_Trfase/lysoPLipase"/>
</dbReference>